<keyword evidence="3" id="KW-1185">Reference proteome</keyword>
<dbReference type="PROSITE" id="PS50076">
    <property type="entry name" value="DNAJ_2"/>
    <property type="match status" value="1"/>
</dbReference>
<dbReference type="InterPro" id="IPR001623">
    <property type="entry name" value="DnaJ_domain"/>
</dbReference>
<dbReference type="InterPro" id="IPR036869">
    <property type="entry name" value="J_dom_sf"/>
</dbReference>
<dbReference type="CDD" id="cd06257">
    <property type="entry name" value="DnaJ"/>
    <property type="match status" value="1"/>
</dbReference>
<evidence type="ECO:0000313" key="3">
    <source>
        <dbReference type="Proteomes" id="UP000516148"/>
    </source>
</evidence>
<evidence type="ECO:0000313" key="2">
    <source>
        <dbReference type="EMBL" id="QNQ09356.1"/>
    </source>
</evidence>
<dbReference type="Proteomes" id="UP000516148">
    <property type="component" value="Chromosome"/>
</dbReference>
<proteinExistence type="predicted"/>
<accession>A0A7H0LI53</accession>
<name>A0A7H0LI53_9SPHN</name>
<dbReference type="SMART" id="SM00271">
    <property type="entry name" value="DnaJ"/>
    <property type="match status" value="1"/>
</dbReference>
<dbReference type="Gene3D" id="1.10.287.110">
    <property type="entry name" value="DnaJ domain"/>
    <property type="match status" value="1"/>
</dbReference>
<dbReference type="EMBL" id="CP061038">
    <property type="protein sequence ID" value="QNQ09356.1"/>
    <property type="molecule type" value="Genomic_DNA"/>
</dbReference>
<dbReference type="Pfam" id="PF00226">
    <property type="entry name" value="DnaJ"/>
    <property type="match status" value="1"/>
</dbReference>
<dbReference type="RefSeq" id="WP_187761671.1">
    <property type="nucleotide sequence ID" value="NZ_CP061038.1"/>
</dbReference>
<sequence>MIFKIIVAVLVAYAGWYLWQGPKKTHRRIRPETLNVEAAAARAVLGVHAEASEAEIRAAHRRLISAVHPDHGGSAELTRRVNAARDTLLKRPS</sequence>
<reference evidence="2 3" key="1">
    <citation type="submission" date="2020-09" db="EMBL/GenBank/DDBJ databases">
        <title>Sphingomonas sp., a new species isolated from pork steak.</title>
        <authorList>
            <person name="Heidler von Heilborn D."/>
        </authorList>
    </citation>
    <scope>NUCLEOTIDE SEQUENCE [LARGE SCALE GENOMIC DNA]</scope>
    <source>
        <strain evidence="3">S8-3T</strain>
    </source>
</reference>
<gene>
    <name evidence="2" type="ORF">H3Z74_22280</name>
</gene>
<organism evidence="2 3">
    <name type="scientific">Sphingomonas alpina</name>
    <dbReference type="NCBI Taxonomy" id="653931"/>
    <lineage>
        <taxon>Bacteria</taxon>
        <taxon>Pseudomonadati</taxon>
        <taxon>Pseudomonadota</taxon>
        <taxon>Alphaproteobacteria</taxon>
        <taxon>Sphingomonadales</taxon>
        <taxon>Sphingomonadaceae</taxon>
        <taxon>Sphingomonas</taxon>
    </lineage>
</organism>
<dbReference type="AlphaFoldDB" id="A0A7H0LI53"/>
<dbReference type="KEGG" id="spap:H3Z74_22280"/>
<feature type="domain" description="J" evidence="1">
    <location>
        <begin position="40"/>
        <end position="93"/>
    </location>
</feature>
<dbReference type="SUPFAM" id="SSF46565">
    <property type="entry name" value="Chaperone J-domain"/>
    <property type="match status" value="1"/>
</dbReference>
<protein>
    <submittedName>
        <fullName evidence="2">DnaJ domain-containing protein</fullName>
    </submittedName>
</protein>
<evidence type="ECO:0000259" key="1">
    <source>
        <dbReference type="PROSITE" id="PS50076"/>
    </source>
</evidence>